<proteinExistence type="predicted"/>
<evidence type="ECO:0008006" key="3">
    <source>
        <dbReference type="Google" id="ProtNLM"/>
    </source>
</evidence>
<sequence length="189" mass="20413">MNLVICPGYHDSQWTTDFCQGLLTPWTLTHPSPRLWVVPVPPALPFSPCHLLHWLKTQGLQPTTAPALAFIAFSAGVVGAMAAAQIWHRQGGGVQAFCALDGWGVPVGGGFPIHRLSHDFFTHWSSALLGTGSLNFYADPPVSHADLWQQPQGVGGWACDRRSSPNSSPQYLSAAQFLYQVLSPTVATL</sequence>
<dbReference type="eggNOG" id="ENOG5030P5G">
    <property type="taxonomic scope" value="Bacteria"/>
</dbReference>
<protein>
    <recommendedName>
        <fullName evidence="3">Alpha/beta hydrolase</fullName>
    </recommendedName>
</protein>
<keyword evidence="2" id="KW-1185">Reference proteome</keyword>
<comment type="caution">
    <text evidence="1">The sequence shown here is derived from an EMBL/GenBank/DDBJ whole genome shotgun (WGS) entry which is preliminary data.</text>
</comment>
<name>A0A0M2PVS7_PROHO</name>
<dbReference type="Proteomes" id="UP000034681">
    <property type="component" value="Unassembled WGS sequence"/>
</dbReference>
<reference evidence="1" key="1">
    <citation type="submission" date="2012-04" db="EMBL/GenBank/DDBJ databases">
        <authorList>
            <person name="Borisov I.G."/>
            <person name="Ivanikova N.V."/>
            <person name="Pinevich A.V."/>
        </authorList>
    </citation>
    <scope>NUCLEOTIDE SEQUENCE</scope>
    <source>
        <strain evidence="1">CALU 1027</strain>
    </source>
</reference>
<dbReference type="STRING" id="317619.GCA_000332315_01501"/>
<organism evidence="1 2">
    <name type="scientific">Prochlorothrix hollandica PCC 9006 = CALU 1027</name>
    <dbReference type="NCBI Taxonomy" id="317619"/>
    <lineage>
        <taxon>Bacteria</taxon>
        <taxon>Bacillati</taxon>
        <taxon>Cyanobacteriota</taxon>
        <taxon>Cyanophyceae</taxon>
        <taxon>Prochlorotrichales</taxon>
        <taxon>Prochlorotrichaceae</taxon>
        <taxon>Prochlorothrix</taxon>
    </lineage>
</organism>
<dbReference type="AlphaFoldDB" id="A0A0M2PVS7"/>
<evidence type="ECO:0000313" key="2">
    <source>
        <dbReference type="Proteomes" id="UP000034681"/>
    </source>
</evidence>
<dbReference type="EMBL" id="AJTX02000007">
    <property type="protein sequence ID" value="KKI98773.1"/>
    <property type="molecule type" value="Genomic_DNA"/>
</dbReference>
<dbReference type="OrthoDB" id="529979at2"/>
<evidence type="ECO:0000313" key="1">
    <source>
        <dbReference type="EMBL" id="KKI98773.1"/>
    </source>
</evidence>
<accession>A0A0M2PVS7</accession>
<gene>
    <name evidence="1" type="ORF">PROH_17055</name>
</gene>